<gene>
    <name evidence="1" type="ORF">PAHA3_2441</name>
</gene>
<reference evidence="2" key="2">
    <citation type="submission" date="2016-01" db="EMBL/GenBank/DDBJ databases">
        <title>Draft Genome Sequence of Paenibacillus amylolyticus Heshi-A3 that Was Isolated from Fermented Rice Bran with Aging Salted Mackerel, Which Was Named Heshiko as Traditional Fermented Seafood in Japan.</title>
        <authorList>
            <person name="Akuzawa S."/>
            <person name="Nakagawa J."/>
            <person name="Kanekatsu T."/>
            <person name="Kubota E."/>
            <person name="Ohtake R."/>
            <person name="Suzuki T."/>
            <person name="Kanesaki Y."/>
        </authorList>
    </citation>
    <scope>NUCLEOTIDE SEQUENCE [LARGE SCALE GENOMIC DNA]</scope>
    <source>
        <strain evidence="2">Heshi-A3</strain>
    </source>
</reference>
<accession>A0A117I1L3</accession>
<evidence type="ECO:0000313" key="2">
    <source>
        <dbReference type="Proteomes" id="UP000069697"/>
    </source>
</evidence>
<organism evidence="1 2">
    <name type="scientific">Paenibacillus amylolyticus</name>
    <dbReference type="NCBI Taxonomy" id="1451"/>
    <lineage>
        <taxon>Bacteria</taxon>
        <taxon>Bacillati</taxon>
        <taxon>Bacillota</taxon>
        <taxon>Bacilli</taxon>
        <taxon>Bacillales</taxon>
        <taxon>Paenibacillaceae</taxon>
        <taxon>Paenibacillus</taxon>
    </lineage>
</organism>
<dbReference type="EMBL" id="BCNV01000001">
    <property type="protein sequence ID" value="GAS82367.1"/>
    <property type="molecule type" value="Genomic_DNA"/>
</dbReference>
<name>A0A117I1L3_PAEAM</name>
<sequence>MVHDAYMEEETQFEVKEVQEVKFNELENKIFFKEKDRVRPFPEHYEDRDSGKITYFQKDKYFQSIQGELNISGIGDKIDRIEIVSDLYDAGECAVLSEDAKLSITIRVRSFKMGINKGGYIHEYDEAKNREFCEVLAHELVHARDSVSVHSKYGNEEYKSIRGHRIANFAWAILGEYSACRVVSERFRTFDTNLQIKISTAETSISNQLFRGEGWSTPIQSLYDLNYVIATRVAHADVSEAESRYLKTTKENEKAFIASMRNLFNTYYNCQPLNKAQYEKLGNDMIIEFLTKILKLSHTSATSYIPRFL</sequence>
<protein>
    <submittedName>
        <fullName evidence="1">Uncharacterized protein</fullName>
    </submittedName>
</protein>
<proteinExistence type="predicted"/>
<evidence type="ECO:0000313" key="1">
    <source>
        <dbReference type="EMBL" id="GAS82367.1"/>
    </source>
</evidence>
<dbReference type="Proteomes" id="UP000069697">
    <property type="component" value="Unassembled WGS sequence"/>
</dbReference>
<comment type="caution">
    <text evidence="1">The sequence shown here is derived from an EMBL/GenBank/DDBJ whole genome shotgun (WGS) entry which is preliminary data.</text>
</comment>
<dbReference type="AlphaFoldDB" id="A0A117I1L3"/>
<reference evidence="1 2" key="1">
    <citation type="journal article" date="2016" name="Genome Announc.">
        <title>Draft Genome Sequence of Paenibacillus amylolyticus Heshi-A3, Isolated from Fermented Rice Bran in a Japanese Fermented Seafood Dish.</title>
        <authorList>
            <person name="Akuzawa S."/>
            <person name="Nagaoka J."/>
            <person name="Kanekatsu M."/>
            <person name="Kubota E."/>
            <person name="Ohtake R."/>
            <person name="Suzuki T."/>
            <person name="Kanesaki Y."/>
        </authorList>
    </citation>
    <scope>NUCLEOTIDE SEQUENCE [LARGE SCALE GENOMIC DNA]</scope>
    <source>
        <strain evidence="1 2">Heshi-A3</strain>
    </source>
</reference>